<dbReference type="PANTHER" id="PTHR43792">
    <property type="entry name" value="GNAT FAMILY, PUTATIVE (AFU_ORTHOLOGUE AFUA_3G00765)-RELATED-RELATED"/>
    <property type="match status" value="1"/>
</dbReference>
<dbReference type="Gene3D" id="3.40.630.30">
    <property type="match status" value="1"/>
</dbReference>
<feature type="domain" description="N-acetyltransferase" evidence="4">
    <location>
        <begin position="2"/>
        <end position="165"/>
    </location>
</feature>
<keyword evidence="2 5" id="KW-0012">Acyltransferase</keyword>
<comment type="similarity">
    <text evidence="3">Belongs to the acetyltransferase family. RimJ subfamily.</text>
</comment>
<dbReference type="Proteomes" id="UP000523079">
    <property type="component" value="Unassembled WGS sequence"/>
</dbReference>
<keyword evidence="1 5" id="KW-0808">Transferase</keyword>
<organism evidence="5 6">
    <name type="scientific">Microlunatus kandeliicorticis</name>
    <dbReference type="NCBI Taxonomy" id="1759536"/>
    <lineage>
        <taxon>Bacteria</taxon>
        <taxon>Bacillati</taxon>
        <taxon>Actinomycetota</taxon>
        <taxon>Actinomycetes</taxon>
        <taxon>Propionibacteriales</taxon>
        <taxon>Propionibacteriaceae</taxon>
        <taxon>Microlunatus</taxon>
    </lineage>
</organism>
<reference evidence="5 6" key="1">
    <citation type="submission" date="2020-07" db="EMBL/GenBank/DDBJ databases">
        <title>Sequencing the genomes of 1000 actinobacteria strains.</title>
        <authorList>
            <person name="Klenk H.-P."/>
        </authorList>
    </citation>
    <scope>NUCLEOTIDE SEQUENCE [LARGE SCALE GENOMIC DNA]</scope>
    <source>
        <strain evidence="5 6">DSM 100723</strain>
    </source>
</reference>
<dbReference type="EC" id="2.3.1.267" evidence="5"/>
<keyword evidence="6" id="KW-1185">Reference proteome</keyword>
<dbReference type="InterPro" id="IPR016181">
    <property type="entry name" value="Acyl_CoA_acyltransferase"/>
</dbReference>
<dbReference type="EMBL" id="JACGWT010000004">
    <property type="protein sequence ID" value="MBA8794981.1"/>
    <property type="molecule type" value="Genomic_DNA"/>
</dbReference>
<dbReference type="PROSITE" id="PS51186">
    <property type="entry name" value="GNAT"/>
    <property type="match status" value="1"/>
</dbReference>
<dbReference type="InterPro" id="IPR051531">
    <property type="entry name" value="N-acetyltransferase"/>
</dbReference>
<dbReference type="InterPro" id="IPR000182">
    <property type="entry name" value="GNAT_dom"/>
</dbReference>
<evidence type="ECO:0000256" key="1">
    <source>
        <dbReference type="ARBA" id="ARBA00022679"/>
    </source>
</evidence>
<evidence type="ECO:0000259" key="4">
    <source>
        <dbReference type="PROSITE" id="PS51186"/>
    </source>
</evidence>
<comment type="caution">
    <text evidence="5">The sequence shown here is derived from an EMBL/GenBank/DDBJ whole genome shotgun (WGS) entry which is preliminary data.</text>
</comment>
<evidence type="ECO:0000313" key="5">
    <source>
        <dbReference type="EMBL" id="MBA8794981.1"/>
    </source>
</evidence>
<dbReference type="GO" id="GO:0005737">
    <property type="term" value="C:cytoplasm"/>
    <property type="evidence" value="ECO:0007669"/>
    <property type="project" value="TreeGrafter"/>
</dbReference>
<sequence length="173" mass="18829">MPRLRLLDPDDVPALTRLLVANRDFLAPWEPRRAAGWFTEDGQRTVARQALERYASGVGVPFVVLDDDGSVVGRLNLVAIEHGVFRSARLGYWVAQAANGRGLATAAVGEALAHAFGPLALHRVEAGTLAHNHASQRVLARNGFVRIGRAPQYLLIDGRWQDHLLFQALSPAG</sequence>
<proteinExistence type="inferred from homology"/>
<name>A0A7W3ITI5_9ACTN</name>
<protein>
    <submittedName>
        <fullName evidence="5">Ribosomal-protein-alanine N-acetyltransferase</fullName>
        <ecNumber evidence="5">2.3.1.267</ecNumber>
    </submittedName>
</protein>
<dbReference type="PANTHER" id="PTHR43792:SF8">
    <property type="entry name" value="[RIBOSOMAL PROTEIN US5]-ALANINE N-ACETYLTRANSFERASE"/>
    <property type="match status" value="1"/>
</dbReference>
<evidence type="ECO:0000313" key="6">
    <source>
        <dbReference type="Proteomes" id="UP000523079"/>
    </source>
</evidence>
<dbReference type="AlphaFoldDB" id="A0A7W3ITI5"/>
<dbReference type="Pfam" id="PF13302">
    <property type="entry name" value="Acetyltransf_3"/>
    <property type="match status" value="1"/>
</dbReference>
<accession>A0A7W3ITI5</accession>
<dbReference type="RefSeq" id="WP_182560603.1">
    <property type="nucleotide sequence ID" value="NZ_JACGWT010000004.1"/>
</dbReference>
<evidence type="ECO:0000256" key="3">
    <source>
        <dbReference type="ARBA" id="ARBA00038502"/>
    </source>
</evidence>
<gene>
    <name evidence="5" type="ORF">FHX74_002609</name>
</gene>
<dbReference type="GO" id="GO:0008999">
    <property type="term" value="F:protein-N-terminal-alanine acetyltransferase activity"/>
    <property type="evidence" value="ECO:0007669"/>
    <property type="project" value="UniProtKB-EC"/>
</dbReference>
<evidence type="ECO:0000256" key="2">
    <source>
        <dbReference type="ARBA" id="ARBA00023315"/>
    </source>
</evidence>
<dbReference type="SUPFAM" id="SSF55729">
    <property type="entry name" value="Acyl-CoA N-acyltransferases (Nat)"/>
    <property type="match status" value="1"/>
</dbReference>